<gene>
    <name evidence="2" type="ordered locus">AciPR4_1329</name>
</gene>
<dbReference type="EMBL" id="CP002467">
    <property type="protein sequence ID" value="ADV82153.1"/>
    <property type="molecule type" value="Genomic_DNA"/>
</dbReference>
<dbReference type="Proteomes" id="UP000006844">
    <property type="component" value="Chromosome"/>
</dbReference>
<accession>E8UZZ8</accession>
<proteinExistence type="predicted"/>
<name>E8UZZ8_TERSS</name>
<dbReference type="InterPro" id="IPR011048">
    <property type="entry name" value="Haem_d1_sf"/>
</dbReference>
<dbReference type="PANTHER" id="PTHR47197:SF3">
    <property type="entry name" value="DIHYDRO-HEME D1 DEHYDROGENASE"/>
    <property type="match status" value="1"/>
</dbReference>
<protein>
    <recommendedName>
        <fullName evidence="4">40-residue YVTN family beta-propeller repeat protein</fullName>
    </recommendedName>
</protein>
<dbReference type="AlphaFoldDB" id="E8UZZ8"/>
<feature type="chain" id="PRO_5003232891" description="40-residue YVTN family beta-propeller repeat protein" evidence="1">
    <location>
        <begin position="17"/>
        <end position="324"/>
    </location>
</feature>
<organism evidence="2 3">
    <name type="scientific">Terriglobus saanensis (strain ATCC BAA-1853 / DSM 23119 / SP1PR4)</name>
    <dbReference type="NCBI Taxonomy" id="401053"/>
    <lineage>
        <taxon>Bacteria</taxon>
        <taxon>Pseudomonadati</taxon>
        <taxon>Acidobacteriota</taxon>
        <taxon>Terriglobia</taxon>
        <taxon>Terriglobales</taxon>
        <taxon>Acidobacteriaceae</taxon>
        <taxon>Terriglobus</taxon>
    </lineage>
</organism>
<evidence type="ECO:0000313" key="2">
    <source>
        <dbReference type="EMBL" id="ADV82153.1"/>
    </source>
</evidence>
<dbReference type="InterPro" id="IPR051200">
    <property type="entry name" value="Host-pathogen_enzymatic-act"/>
</dbReference>
<dbReference type="KEGG" id="tsa:AciPR4_1329"/>
<dbReference type="InterPro" id="IPR015943">
    <property type="entry name" value="WD40/YVTN_repeat-like_dom_sf"/>
</dbReference>
<keyword evidence="1" id="KW-0732">Signal</keyword>
<sequence>MKTCSFLSLLPVVALAAALPAQTLLVTNQYAHTLSFVDPATAKVVAEVAEGGAGHEVIASPDGRWAVVPLYGSAGVGKPGTDGSTMLIVDVPAHKVVKTFDFGHGVRPHKPVWDAKRNVLYVTTELDKTVSVLDPKTWTIVGSIPTEQEQSHMFALSHDGMRGYTANVGPGTVSVLDIADRKTLKVIPISKDTQRISISNDDKWVFTADQVEPKLAVIDAKTMALKSWVTLPGIGYGTAPTKDGKYLIVTLRPSHEVAIVDLASLKVVKTIPLEEIPTEVIVRPDGKVAYVSCGHRVAALDTSTWAVQNWIATGNGADGLAWAK</sequence>
<reference evidence="2 3" key="1">
    <citation type="journal article" date="2012" name="Stand. Genomic Sci.">
        <title>Complete genome sequence of Terriglobus saanensis type strain SP1PR4(T), an Acidobacteria from tundra soil.</title>
        <authorList>
            <person name="Rawat S.R."/>
            <person name="Mannisto M.K."/>
            <person name="Starovoytov V."/>
            <person name="Goodwin L."/>
            <person name="Nolan M."/>
            <person name="Hauser L."/>
            <person name="Land M."/>
            <person name="Davenport K.W."/>
            <person name="Woyke T."/>
            <person name="Haggblom M.M."/>
        </authorList>
    </citation>
    <scope>NUCLEOTIDE SEQUENCE</scope>
    <source>
        <strain evidence="3">ATCC BAA-1853 / DSM 23119 / SP1PR4</strain>
    </source>
</reference>
<dbReference type="PANTHER" id="PTHR47197">
    <property type="entry name" value="PROTEIN NIRF"/>
    <property type="match status" value="1"/>
</dbReference>
<evidence type="ECO:0008006" key="4">
    <source>
        <dbReference type="Google" id="ProtNLM"/>
    </source>
</evidence>
<evidence type="ECO:0000256" key="1">
    <source>
        <dbReference type="SAM" id="SignalP"/>
    </source>
</evidence>
<dbReference type="HOGENOM" id="CLU_009318_3_0_0"/>
<dbReference type="OrthoDB" id="145213at2"/>
<dbReference type="SUPFAM" id="SSF51004">
    <property type="entry name" value="C-terminal (heme d1) domain of cytochrome cd1-nitrite reductase"/>
    <property type="match status" value="1"/>
</dbReference>
<feature type="signal peptide" evidence="1">
    <location>
        <begin position="1"/>
        <end position="16"/>
    </location>
</feature>
<evidence type="ECO:0000313" key="3">
    <source>
        <dbReference type="Proteomes" id="UP000006844"/>
    </source>
</evidence>
<dbReference type="Pfam" id="PF02239">
    <property type="entry name" value="Cytochrom_D1"/>
    <property type="match status" value="1"/>
</dbReference>
<dbReference type="eggNOG" id="COG3391">
    <property type="taxonomic scope" value="Bacteria"/>
</dbReference>
<keyword evidence="3" id="KW-1185">Reference proteome</keyword>
<dbReference type="Gene3D" id="2.130.10.10">
    <property type="entry name" value="YVTN repeat-like/Quinoprotein amine dehydrogenase"/>
    <property type="match status" value="2"/>
</dbReference>
<dbReference type="STRING" id="401053.AciPR4_1329"/>
<dbReference type="RefSeq" id="WP_013567886.1">
    <property type="nucleotide sequence ID" value="NC_014963.1"/>
</dbReference>